<evidence type="ECO:0000256" key="1">
    <source>
        <dbReference type="SAM" id="MobiDB-lite"/>
    </source>
</evidence>
<gene>
    <name evidence="3" type="ORF">Cvel_5525</name>
</gene>
<feature type="compositionally biased region" description="Basic and acidic residues" evidence="1">
    <location>
        <begin position="420"/>
        <end position="456"/>
    </location>
</feature>
<evidence type="ECO:0000256" key="2">
    <source>
        <dbReference type="SAM" id="Phobius"/>
    </source>
</evidence>
<feature type="compositionally biased region" description="Basic and acidic residues" evidence="1">
    <location>
        <begin position="486"/>
        <end position="501"/>
    </location>
</feature>
<organism evidence="3">
    <name type="scientific">Chromera velia CCMP2878</name>
    <dbReference type="NCBI Taxonomy" id="1169474"/>
    <lineage>
        <taxon>Eukaryota</taxon>
        <taxon>Sar</taxon>
        <taxon>Alveolata</taxon>
        <taxon>Colpodellida</taxon>
        <taxon>Chromeraceae</taxon>
        <taxon>Chromera</taxon>
    </lineage>
</organism>
<evidence type="ECO:0000313" key="3">
    <source>
        <dbReference type="EMBL" id="CEM37238.1"/>
    </source>
</evidence>
<keyword evidence="2" id="KW-0812">Transmembrane</keyword>
<reference evidence="3" key="1">
    <citation type="submission" date="2014-11" db="EMBL/GenBank/DDBJ databases">
        <authorList>
            <person name="Otto D Thomas"/>
            <person name="Naeem Raeece"/>
        </authorList>
    </citation>
    <scope>NUCLEOTIDE SEQUENCE</scope>
</reference>
<protein>
    <recommendedName>
        <fullName evidence="4">Transmembrane protein</fullName>
    </recommendedName>
</protein>
<name>A0A0G4H131_9ALVE</name>
<evidence type="ECO:0008006" key="4">
    <source>
        <dbReference type="Google" id="ProtNLM"/>
    </source>
</evidence>
<sequence length="653" mass="73053">MESLSLAELGSTLYENERPEQAKRKAAGIERRIIQTVRFLPTPEKFCAPNLGEGITLFGVLKDGRIVVESRFRDFFSNTMCPAADNTAVCFLREKVDCAALAVEPSNDGTPIDDRFLHFPVVGGAEETATPGSDASTTALKELAQSSLKTFLNSTVEQQLPIPPSSPARAVRLPEKHFHMLNSPDKRYKPVSEWHTDDLEDNDDDESDFEDWPWPGDFEKKYDISDNAKPIAEGQYAKIYVTKEKEPGKRFAVKKTFGMFDDNLDATRVCWEIQFLSNLPKSWVQMPTLHDLYFSEGEHFTVWKNLFLRSTEGQSRWFVTLCTVGKTSDFLYAYLLKMPLQNVVLSFFSSAAAFANSVQVAQDCAKVERQMRGQERGVTTPVPLTGRSRAGSEYPPGLFRGRDDQNEGGSGSESDLELQIDQRQEGEENSDRHSHPRRGTEKMHGEDPLTESDTRGSRSSGMISREALDRDEGREERGEGCLGGPHSERLGLQRENPEPLDRFMGGGGSPRSSLPSPEFRGGRGNRNSHSRTEREALNRQYHDGDGRGDSASEALDRLPEHRQENRKLALVCDSLAAFLIVMILSMCVAFIFRILLGGECTGTVQPSVWWVCLLPGCVGVFVYFALLAGGAWLLHPQRREVSWVRSVVRIITV</sequence>
<feature type="transmembrane region" description="Helical" evidence="2">
    <location>
        <begin position="575"/>
        <end position="596"/>
    </location>
</feature>
<dbReference type="Gene3D" id="3.30.200.20">
    <property type="entry name" value="Phosphorylase Kinase, domain 1"/>
    <property type="match status" value="1"/>
</dbReference>
<feature type="compositionally biased region" description="Basic and acidic residues" evidence="1">
    <location>
        <begin position="530"/>
        <end position="552"/>
    </location>
</feature>
<keyword evidence="2" id="KW-0472">Membrane</keyword>
<accession>A0A0G4H131</accession>
<feature type="transmembrane region" description="Helical" evidence="2">
    <location>
        <begin position="608"/>
        <end position="634"/>
    </location>
</feature>
<feature type="region of interest" description="Disordered" evidence="1">
    <location>
        <begin position="369"/>
        <end position="552"/>
    </location>
</feature>
<proteinExistence type="predicted"/>
<dbReference type="AlphaFoldDB" id="A0A0G4H131"/>
<dbReference type="VEuPathDB" id="CryptoDB:Cvel_5525"/>
<dbReference type="EMBL" id="CDMZ01001765">
    <property type="protein sequence ID" value="CEM37238.1"/>
    <property type="molecule type" value="Genomic_DNA"/>
</dbReference>
<feature type="compositionally biased region" description="Basic and acidic residues" evidence="1">
    <location>
        <begin position="466"/>
        <end position="479"/>
    </location>
</feature>
<keyword evidence="2" id="KW-1133">Transmembrane helix</keyword>